<organism evidence="2 3">
    <name type="scientific">Thalassiosira oceanica</name>
    <name type="common">Marine diatom</name>
    <dbReference type="NCBI Taxonomy" id="159749"/>
    <lineage>
        <taxon>Eukaryota</taxon>
        <taxon>Sar</taxon>
        <taxon>Stramenopiles</taxon>
        <taxon>Ochrophyta</taxon>
        <taxon>Bacillariophyta</taxon>
        <taxon>Coscinodiscophyceae</taxon>
        <taxon>Thalassiosirophycidae</taxon>
        <taxon>Thalassiosirales</taxon>
        <taxon>Thalassiosiraceae</taxon>
        <taxon>Thalassiosira</taxon>
    </lineage>
</organism>
<keyword evidence="3" id="KW-1185">Reference proteome</keyword>
<feature type="region of interest" description="Disordered" evidence="1">
    <location>
        <begin position="1"/>
        <end position="167"/>
    </location>
</feature>
<feature type="compositionally biased region" description="Basic and acidic residues" evidence="1">
    <location>
        <begin position="30"/>
        <end position="48"/>
    </location>
</feature>
<feature type="compositionally biased region" description="Basic and acidic residues" evidence="1">
    <location>
        <begin position="1"/>
        <end position="10"/>
    </location>
</feature>
<feature type="compositionally biased region" description="Basic and acidic residues" evidence="1">
    <location>
        <begin position="130"/>
        <end position="141"/>
    </location>
</feature>
<dbReference type="AlphaFoldDB" id="K0R7N5"/>
<dbReference type="EMBL" id="AGNL01044748">
    <property type="protein sequence ID" value="EJK49478.1"/>
    <property type="molecule type" value="Genomic_DNA"/>
</dbReference>
<protein>
    <submittedName>
        <fullName evidence="2">Uncharacterized protein</fullName>
    </submittedName>
</protein>
<comment type="caution">
    <text evidence="2">The sequence shown here is derived from an EMBL/GenBank/DDBJ whole genome shotgun (WGS) entry which is preliminary data.</text>
</comment>
<proteinExistence type="predicted"/>
<name>K0R7N5_THAOC</name>
<gene>
    <name evidence="2" type="ORF">THAOC_31644</name>
</gene>
<sequence length="167" mass="17082">MSKVRLDARYRGGGGSPGAVPRVRRAGGRAGREGRRAGGREGGRRDGGEGTDGVLAAMFGAARDAGGCPRKRRRRGRGGRGRRSPPGGGAGGRPPVEAGRRAETHQQARARAQALQEGRPADVEALPAEKVGRREASRDTQDAEDDATQHGPDGDGGGSTGRGATAS</sequence>
<feature type="non-terminal residue" evidence="2">
    <location>
        <position position="167"/>
    </location>
</feature>
<evidence type="ECO:0000313" key="2">
    <source>
        <dbReference type="EMBL" id="EJK49478.1"/>
    </source>
</evidence>
<reference evidence="2 3" key="1">
    <citation type="journal article" date="2012" name="Genome Biol.">
        <title>Genome and low-iron response of an oceanic diatom adapted to chronic iron limitation.</title>
        <authorList>
            <person name="Lommer M."/>
            <person name="Specht M."/>
            <person name="Roy A.S."/>
            <person name="Kraemer L."/>
            <person name="Andreson R."/>
            <person name="Gutowska M.A."/>
            <person name="Wolf J."/>
            <person name="Bergner S.V."/>
            <person name="Schilhabel M.B."/>
            <person name="Klostermeier U.C."/>
            <person name="Beiko R.G."/>
            <person name="Rosenstiel P."/>
            <person name="Hippler M."/>
            <person name="Laroche J."/>
        </authorList>
    </citation>
    <scope>NUCLEOTIDE SEQUENCE [LARGE SCALE GENOMIC DNA]</scope>
    <source>
        <strain evidence="2 3">CCMP1005</strain>
    </source>
</reference>
<evidence type="ECO:0000256" key="1">
    <source>
        <dbReference type="SAM" id="MobiDB-lite"/>
    </source>
</evidence>
<feature type="compositionally biased region" description="Low complexity" evidence="1">
    <location>
        <begin position="107"/>
        <end position="116"/>
    </location>
</feature>
<accession>K0R7N5</accession>
<evidence type="ECO:0000313" key="3">
    <source>
        <dbReference type="Proteomes" id="UP000266841"/>
    </source>
</evidence>
<dbReference type="Proteomes" id="UP000266841">
    <property type="component" value="Unassembled WGS sequence"/>
</dbReference>
<feature type="compositionally biased region" description="Basic residues" evidence="1">
    <location>
        <begin position="69"/>
        <end position="83"/>
    </location>
</feature>